<reference evidence="2 3" key="1">
    <citation type="submission" date="2024-04" db="EMBL/GenBank/DDBJ databases">
        <authorList>
            <person name="Waldvogel A.-M."/>
            <person name="Schoenle A."/>
        </authorList>
    </citation>
    <scope>NUCLEOTIDE SEQUENCE [LARGE SCALE GENOMIC DNA]</scope>
</reference>
<sequence>MSRIRVKEEPPVYGPSSQECPRFVFRGTWTFIAGITAAGFTAAGFTASGITDAVRNEWEREEGDFTGDITGDISGDISGDFTGDD</sequence>
<proteinExistence type="predicted"/>
<dbReference type="AlphaFoldDB" id="A0AAV2JF47"/>
<keyword evidence="3" id="KW-1185">Reference proteome</keyword>
<accession>A0AAV2JF47</accession>
<feature type="region of interest" description="Disordered" evidence="1">
    <location>
        <begin position="61"/>
        <end position="85"/>
    </location>
</feature>
<name>A0AAV2JF47_KNICA</name>
<dbReference type="Proteomes" id="UP001497482">
    <property type="component" value="Chromosome 11"/>
</dbReference>
<evidence type="ECO:0000313" key="3">
    <source>
        <dbReference type="Proteomes" id="UP001497482"/>
    </source>
</evidence>
<evidence type="ECO:0000313" key="2">
    <source>
        <dbReference type="EMBL" id="CAL1574332.1"/>
    </source>
</evidence>
<dbReference type="EMBL" id="OZ035833">
    <property type="protein sequence ID" value="CAL1574332.1"/>
    <property type="molecule type" value="Genomic_DNA"/>
</dbReference>
<evidence type="ECO:0000256" key="1">
    <source>
        <dbReference type="SAM" id="MobiDB-lite"/>
    </source>
</evidence>
<organism evidence="2 3">
    <name type="scientific">Knipowitschia caucasica</name>
    <name type="common">Caucasian dwarf goby</name>
    <name type="synonym">Pomatoschistus caucasicus</name>
    <dbReference type="NCBI Taxonomy" id="637954"/>
    <lineage>
        <taxon>Eukaryota</taxon>
        <taxon>Metazoa</taxon>
        <taxon>Chordata</taxon>
        <taxon>Craniata</taxon>
        <taxon>Vertebrata</taxon>
        <taxon>Euteleostomi</taxon>
        <taxon>Actinopterygii</taxon>
        <taxon>Neopterygii</taxon>
        <taxon>Teleostei</taxon>
        <taxon>Neoteleostei</taxon>
        <taxon>Acanthomorphata</taxon>
        <taxon>Gobiaria</taxon>
        <taxon>Gobiiformes</taxon>
        <taxon>Gobioidei</taxon>
        <taxon>Gobiidae</taxon>
        <taxon>Gobiinae</taxon>
        <taxon>Knipowitschia</taxon>
    </lineage>
</organism>
<protein>
    <submittedName>
        <fullName evidence="2">Uncharacterized protein</fullName>
    </submittedName>
</protein>
<gene>
    <name evidence="2" type="ORF">KC01_LOCUS6067</name>
</gene>